<keyword evidence="3" id="KW-1185">Reference proteome</keyword>
<dbReference type="Proteomes" id="UP000216189">
    <property type="component" value="Unassembled WGS sequence"/>
</dbReference>
<dbReference type="CDD" id="cd00562">
    <property type="entry name" value="NifX_NifB"/>
    <property type="match status" value="1"/>
</dbReference>
<comment type="caution">
    <text evidence="2">The sequence shown here is derived from an EMBL/GenBank/DDBJ whole genome shotgun (WGS) entry which is preliminary data.</text>
</comment>
<proteinExistence type="predicted"/>
<evidence type="ECO:0000313" key="3">
    <source>
        <dbReference type="Proteomes" id="UP000216189"/>
    </source>
</evidence>
<dbReference type="PANTHER" id="PTHR33937">
    <property type="entry name" value="IRON-MOLYBDENUM PROTEIN-RELATED-RELATED"/>
    <property type="match status" value="1"/>
</dbReference>
<dbReference type="InterPro" id="IPR036105">
    <property type="entry name" value="DiNase_FeMo-co_biosyn_sf"/>
</dbReference>
<dbReference type="SUPFAM" id="SSF53146">
    <property type="entry name" value="Nitrogenase accessory factor-like"/>
    <property type="match status" value="1"/>
</dbReference>
<dbReference type="InterPro" id="IPR003731">
    <property type="entry name" value="Di-Nase_FeMo-co_biosynth"/>
</dbReference>
<organism evidence="2 3">
    <name type="scientific">Segatella bryantii</name>
    <name type="common">Prevotella bryantii</name>
    <dbReference type="NCBI Taxonomy" id="77095"/>
    <lineage>
        <taxon>Bacteria</taxon>
        <taxon>Pseudomonadati</taxon>
        <taxon>Bacteroidota</taxon>
        <taxon>Bacteroidia</taxon>
        <taxon>Bacteroidales</taxon>
        <taxon>Prevotellaceae</taxon>
        <taxon>Segatella</taxon>
    </lineage>
</organism>
<protein>
    <recommendedName>
        <fullName evidence="1">Dinitrogenase iron-molybdenum cofactor biosynthesis domain-containing protein</fullName>
    </recommendedName>
</protein>
<reference evidence="2 3" key="1">
    <citation type="submission" date="2017-08" db="EMBL/GenBank/DDBJ databases">
        <title>Comparative genomics of non-oral Prevotella species.</title>
        <authorList>
            <person name="Accetto T."/>
            <person name="Nograsek B."/>
            <person name="Avgustin G."/>
        </authorList>
    </citation>
    <scope>NUCLEOTIDE SEQUENCE [LARGE SCALE GENOMIC DNA]</scope>
    <source>
        <strain evidence="2 3">TC1-1</strain>
    </source>
</reference>
<dbReference type="InterPro" id="IPR051840">
    <property type="entry name" value="NifX/NifY_domain"/>
</dbReference>
<gene>
    <name evidence="2" type="ORF">CIK91_01080</name>
</gene>
<evidence type="ECO:0000313" key="2">
    <source>
        <dbReference type="EMBL" id="OYP57177.1"/>
    </source>
</evidence>
<dbReference type="Gene3D" id="3.30.420.130">
    <property type="entry name" value="Dinitrogenase iron-molybdenum cofactor biosynthesis domain"/>
    <property type="match status" value="1"/>
</dbReference>
<dbReference type="PANTHER" id="PTHR33937:SF2">
    <property type="entry name" value="DINITROGENASE IRON-MOLYBDENUM COFACTOR BIOSYNTHESIS DOMAIN-CONTAINING PROTEIN"/>
    <property type="match status" value="1"/>
</dbReference>
<sequence length="141" mass="16259">MISPRRFIQRTLLYQKLSHMDNEHQYNAFRVAAASTDYGYTVDVHFGRATEFYIYQFFDGEWDYLEKRSVEPVCLGGSHSSSEMEARINLFQDCQYIIALRIGVGAISLMRQKGITAMALPGDLLEALEKVQSYNEIQNLF</sequence>
<accession>A0ABX4EKF3</accession>
<evidence type="ECO:0000259" key="1">
    <source>
        <dbReference type="Pfam" id="PF02579"/>
    </source>
</evidence>
<name>A0ABX4EKF3_SEGBR</name>
<dbReference type="EMBL" id="NPJF01000009">
    <property type="protein sequence ID" value="OYP57177.1"/>
    <property type="molecule type" value="Genomic_DNA"/>
</dbReference>
<feature type="domain" description="Dinitrogenase iron-molybdenum cofactor biosynthesis" evidence="1">
    <location>
        <begin position="41"/>
        <end position="132"/>
    </location>
</feature>
<dbReference type="Pfam" id="PF02579">
    <property type="entry name" value="Nitro_FeMo-Co"/>
    <property type="match status" value="1"/>
</dbReference>